<evidence type="ECO:0000256" key="2">
    <source>
        <dbReference type="ARBA" id="ARBA00022448"/>
    </source>
</evidence>
<protein>
    <submittedName>
        <fullName evidence="9">ABC transporter permease</fullName>
    </submittedName>
</protein>
<keyword evidence="6 7" id="KW-0472">Membrane</keyword>
<feature type="transmembrane region" description="Helical" evidence="7">
    <location>
        <begin position="97"/>
        <end position="121"/>
    </location>
</feature>
<dbReference type="Pfam" id="PF19300">
    <property type="entry name" value="BPD_transp_1_N"/>
    <property type="match status" value="1"/>
</dbReference>
<feature type="domain" description="ABC transmembrane type-1" evidence="8">
    <location>
        <begin position="94"/>
        <end position="298"/>
    </location>
</feature>
<dbReference type="Gene3D" id="1.10.3720.10">
    <property type="entry name" value="MetI-like"/>
    <property type="match status" value="1"/>
</dbReference>
<evidence type="ECO:0000256" key="6">
    <source>
        <dbReference type="ARBA" id="ARBA00023136"/>
    </source>
</evidence>
<keyword evidence="4 7" id="KW-0812">Transmembrane</keyword>
<evidence type="ECO:0000256" key="4">
    <source>
        <dbReference type="ARBA" id="ARBA00022692"/>
    </source>
</evidence>
<organism evidence="9 10">
    <name type="scientific">Vineibacter terrae</name>
    <dbReference type="NCBI Taxonomy" id="2586908"/>
    <lineage>
        <taxon>Bacteria</taxon>
        <taxon>Pseudomonadati</taxon>
        <taxon>Pseudomonadota</taxon>
        <taxon>Alphaproteobacteria</taxon>
        <taxon>Hyphomicrobiales</taxon>
        <taxon>Vineibacter</taxon>
    </lineage>
</organism>
<evidence type="ECO:0000256" key="7">
    <source>
        <dbReference type="RuleBase" id="RU363032"/>
    </source>
</evidence>
<evidence type="ECO:0000259" key="8">
    <source>
        <dbReference type="PROSITE" id="PS50928"/>
    </source>
</evidence>
<name>A0A5C8PPS5_9HYPH</name>
<evidence type="ECO:0000256" key="5">
    <source>
        <dbReference type="ARBA" id="ARBA00022989"/>
    </source>
</evidence>
<dbReference type="InterPro" id="IPR035906">
    <property type="entry name" value="MetI-like_sf"/>
</dbReference>
<comment type="subcellular location">
    <subcellularLocation>
        <location evidence="1 7">Cell membrane</location>
        <topology evidence="1 7">Multi-pass membrane protein</topology>
    </subcellularLocation>
</comment>
<feature type="transmembrane region" description="Helical" evidence="7">
    <location>
        <begin position="280"/>
        <end position="305"/>
    </location>
</feature>
<keyword evidence="2 7" id="KW-0813">Transport</keyword>
<evidence type="ECO:0000313" key="10">
    <source>
        <dbReference type="Proteomes" id="UP000321638"/>
    </source>
</evidence>
<evidence type="ECO:0000313" key="9">
    <source>
        <dbReference type="EMBL" id="TXL76377.1"/>
    </source>
</evidence>
<keyword evidence="3" id="KW-1003">Cell membrane</keyword>
<feature type="transmembrane region" description="Helical" evidence="7">
    <location>
        <begin position="178"/>
        <end position="198"/>
    </location>
</feature>
<dbReference type="RefSeq" id="WP_147847186.1">
    <property type="nucleotide sequence ID" value="NZ_VDUZ01000011.1"/>
</dbReference>
<dbReference type="Pfam" id="PF00528">
    <property type="entry name" value="BPD_transp_1"/>
    <property type="match status" value="1"/>
</dbReference>
<dbReference type="EMBL" id="VDUZ01000011">
    <property type="protein sequence ID" value="TXL76377.1"/>
    <property type="molecule type" value="Genomic_DNA"/>
</dbReference>
<keyword evidence="5 7" id="KW-1133">Transmembrane helix</keyword>
<dbReference type="InterPro" id="IPR045621">
    <property type="entry name" value="BPD_transp_1_N"/>
</dbReference>
<dbReference type="GO" id="GO:0055085">
    <property type="term" value="P:transmembrane transport"/>
    <property type="evidence" value="ECO:0007669"/>
    <property type="project" value="InterPro"/>
</dbReference>
<dbReference type="PROSITE" id="PS50928">
    <property type="entry name" value="ABC_TM1"/>
    <property type="match status" value="1"/>
</dbReference>
<evidence type="ECO:0000256" key="3">
    <source>
        <dbReference type="ARBA" id="ARBA00022475"/>
    </source>
</evidence>
<dbReference type="GO" id="GO:0005886">
    <property type="term" value="C:plasma membrane"/>
    <property type="evidence" value="ECO:0007669"/>
    <property type="project" value="UniProtKB-SubCell"/>
</dbReference>
<feature type="transmembrane region" description="Helical" evidence="7">
    <location>
        <begin position="133"/>
        <end position="158"/>
    </location>
</feature>
<dbReference type="Proteomes" id="UP000321638">
    <property type="component" value="Unassembled WGS sequence"/>
</dbReference>
<sequence length="311" mass="33735">MGILIRFLSQALPTLLGAVTILFLLLRMIPGDPAQAMLGADATAADLARLRQDLGLDQPLWVQYGVFLRSFVVGDWGNSIVTKTPALERVLEALPSTLMLCVAAIVLIIAISLPAGVVSAVRRDSWVDYGVSLVVFLLMSMPQFWLGLLLLLVLSYWLDWFPIFGAGEAGDLLSQLHHLVLPSLTLAAGFLGLVTRLTRSSMLEVLGRDYVRTARAKGLREPVVIVKHALRNALLSVVTVIGLTMGQLLGGAVIVEVVFARPGVGTMIWDAILQRDYPQVQAGVAVFAALFIATNFLTDLLYGLLNPRIRV</sequence>
<reference evidence="9 10" key="1">
    <citation type="submission" date="2019-06" db="EMBL/GenBank/DDBJ databases">
        <title>New taxonomy in bacterial strain CC-CFT640, isolated from vineyard.</title>
        <authorList>
            <person name="Lin S.-Y."/>
            <person name="Tsai C.-F."/>
            <person name="Young C.-C."/>
        </authorList>
    </citation>
    <scope>NUCLEOTIDE SEQUENCE [LARGE SCALE GENOMIC DNA]</scope>
    <source>
        <strain evidence="9 10">CC-CFT640</strain>
    </source>
</reference>
<dbReference type="CDD" id="cd06261">
    <property type="entry name" value="TM_PBP2"/>
    <property type="match status" value="1"/>
</dbReference>
<feature type="transmembrane region" description="Helical" evidence="7">
    <location>
        <begin position="234"/>
        <end position="260"/>
    </location>
</feature>
<gene>
    <name evidence="9" type="ORF">FHP25_12070</name>
</gene>
<dbReference type="PANTHER" id="PTHR43163:SF6">
    <property type="entry name" value="DIPEPTIDE TRANSPORT SYSTEM PERMEASE PROTEIN DPPB-RELATED"/>
    <property type="match status" value="1"/>
</dbReference>
<proteinExistence type="inferred from homology"/>
<comment type="caution">
    <text evidence="9">The sequence shown here is derived from an EMBL/GenBank/DDBJ whole genome shotgun (WGS) entry which is preliminary data.</text>
</comment>
<accession>A0A5C8PPS5</accession>
<dbReference type="SUPFAM" id="SSF161098">
    <property type="entry name" value="MetI-like"/>
    <property type="match status" value="1"/>
</dbReference>
<dbReference type="OrthoDB" id="7834831at2"/>
<dbReference type="PANTHER" id="PTHR43163">
    <property type="entry name" value="DIPEPTIDE TRANSPORT SYSTEM PERMEASE PROTEIN DPPB-RELATED"/>
    <property type="match status" value="1"/>
</dbReference>
<evidence type="ECO:0000256" key="1">
    <source>
        <dbReference type="ARBA" id="ARBA00004651"/>
    </source>
</evidence>
<comment type="similarity">
    <text evidence="7">Belongs to the binding-protein-dependent transport system permease family.</text>
</comment>
<dbReference type="InterPro" id="IPR000515">
    <property type="entry name" value="MetI-like"/>
</dbReference>
<dbReference type="AlphaFoldDB" id="A0A5C8PPS5"/>
<keyword evidence="10" id="KW-1185">Reference proteome</keyword>